<feature type="compositionally biased region" description="Acidic residues" evidence="1">
    <location>
        <begin position="1"/>
        <end position="12"/>
    </location>
</feature>
<name>A0ABW6QP39_9NOCA</name>
<comment type="caution">
    <text evidence="3">The sequence shown here is derived from an EMBL/GenBank/DDBJ whole genome shotgun (WGS) entry which is preliminary data.</text>
</comment>
<dbReference type="RefSeq" id="WP_194836079.1">
    <property type="nucleotide sequence ID" value="NZ_JBIAPI010000001.1"/>
</dbReference>
<keyword evidence="2" id="KW-1133">Transmembrane helix</keyword>
<protein>
    <submittedName>
        <fullName evidence="3">Uncharacterized protein</fullName>
    </submittedName>
</protein>
<organism evidence="3 4">
    <name type="scientific">Nocardia suismassiliense</name>
    <dbReference type="NCBI Taxonomy" id="2077092"/>
    <lineage>
        <taxon>Bacteria</taxon>
        <taxon>Bacillati</taxon>
        <taxon>Actinomycetota</taxon>
        <taxon>Actinomycetes</taxon>
        <taxon>Mycobacteriales</taxon>
        <taxon>Nocardiaceae</taxon>
        <taxon>Nocardia</taxon>
    </lineage>
</organism>
<sequence length="77" mass="8181">MATGDGPDDDEASGSSPGSEAPDAPPNVRRETDPSVESVWLRHRLPPRPGRPRVSTVLLVVAFISLLALWVVLRPGG</sequence>
<evidence type="ECO:0000313" key="3">
    <source>
        <dbReference type="EMBL" id="MFF3222990.1"/>
    </source>
</evidence>
<feature type="region of interest" description="Disordered" evidence="1">
    <location>
        <begin position="1"/>
        <end position="36"/>
    </location>
</feature>
<reference evidence="3 4" key="1">
    <citation type="submission" date="2024-10" db="EMBL/GenBank/DDBJ databases">
        <title>The Natural Products Discovery Center: Release of the First 8490 Sequenced Strains for Exploring Actinobacteria Biosynthetic Diversity.</title>
        <authorList>
            <person name="Kalkreuter E."/>
            <person name="Kautsar S.A."/>
            <person name="Yang D."/>
            <person name="Bader C.D."/>
            <person name="Teijaro C.N."/>
            <person name="Fluegel L."/>
            <person name="Davis C.M."/>
            <person name="Simpson J.R."/>
            <person name="Lauterbach L."/>
            <person name="Steele A.D."/>
            <person name="Gui C."/>
            <person name="Meng S."/>
            <person name="Li G."/>
            <person name="Viehrig K."/>
            <person name="Ye F."/>
            <person name="Su P."/>
            <person name="Kiefer A.F."/>
            <person name="Nichols A."/>
            <person name="Cepeda A.J."/>
            <person name="Yan W."/>
            <person name="Fan B."/>
            <person name="Jiang Y."/>
            <person name="Adhikari A."/>
            <person name="Zheng C.-J."/>
            <person name="Schuster L."/>
            <person name="Cowan T.M."/>
            <person name="Smanski M.J."/>
            <person name="Chevrette M.G."/>
            <person name="De Carvalho L.P.S."/>
            <person name="Shen B."/>
        </authorList>
    </citation>
    <scope>NUCLEOTIDE SEQUENCE [LARGE SCALE GENOMIC DNA]</scope>
    <source>
        <strain evidence="3 4">NPDC003040</strain>
    </source>
</reference>
<keyword evidence="2" id="KW-0472">Membrane</keyword>
<dbReference type="EMBL" id="JBIAPI010000001">
    <property type="protein sequence ID" value="MFF3222990.1"/>
    <property type="molecule type" value="Genomic_DNA"/>
</dbReference>
<keyword evidence="2" id="KW-0812">Transmembrane</keyword>
<keyword evidence="4" id="KW-1185">Reference proteome</keyword>
<feature type="transmembrane region" description="Helical" evidence="2">
    <location>
        <begin position="54"/>
        <end position="73"/>
    </location>
</feature>
<proteinExistence type="predicted"/>
<gene>
    <name evidence="3" type="ORF">ACFYV7_09340</name>
</gene>
<accession>A0ABW6QP39</accession>
<evidence type="ECO:0000256" key="1">
    <source>
        <dbReference type="SAM" id="MobiDB-lite"/>
    </source>
</evidence>
<evidence type="ECO:0000256" key="2">
    <source>
        <dbReference type="SAM" id="Phobius"/>
    </source>
</evidence>
<dbReference type="Proteomes" id="UP001601948">
    <property type="component" value="Unassembled WGS sequence"/>
</dbReference>
<evidence type="ECO:0000313" key="4">
    <source>
        <dbReference type="Proteomes" id="UP001601948"/>
    </source>
</evidence>